<keyword evidence="1" id="KW-0285">Flavoprotein</keyword>
<dbReference type="InterPro" id="IPR016169">
    <property type="entry name" value="FAD-bd_PCMH_sub2"/>
</dbReference>
<evidence type="ECO:0000259" key="3">
    <source>
        <dbReference type="PROSITE" id="PS51387"/>
    </source>
</evidence>
<dbReference type="GO" id="GO:0003885">
    <property type="term" value="F:D-arabinono-1,4-lactone oxidase activity"/>
    <property type="evidence" value="ECO:0007669"/>
    <property type="project" value="InterPro"/>
</dbReference>
<name>A0A1I5UYQ6_9BACT</name>
<sequence>METSPNLLKNWAGNITYNSNRLYNAASVNEVQDIIAKHANIKALGTRHCFNTIADSQHNFISLLQMNKVLHIDETSSTVTMQSGMKYGELAPLINSKGLALHNLASLPHTSVAGACITATHGSGVHNKNLSAAVTAFEFIDAEGRLHHLSKQKDGEKFNGLVVNLGAAGVITSITLQAEPTYNIKQFVFEHLSFNTMKENFKTIMGAGYSVSLFTDWTNDINEVWIKQKANEQQAGMKAFFDAMPATGNLHPIASISAEHCTEQMGVAGAWHERLPHFRMGFTPSSGEELQSEYFVADEHAVDAIMAVQKLTDKISPYLLISEIRSIAADELWLSPCYKQNSTAIHFTWKQNWPAVQKLLPLIEETLAAYNAKPHWGKLFSMTGLQLQNRYEKINAFKSLLKEYDAKGKFRNDFLNRNIFVV</sequence>
<organism evidence="4 5">
    <name type="scientific">Parafilimonas terrae</name>
    <dbReference type="NCBI Taxonomy" id="1465490"/>
    <lineage>
        <taxon>Bacteria</taxon>
        <taxon>Pseudomonadati</taxon>
        <taxon>Bacteroidota</taxon>
        <taxon>Chitinophagia</taxon>
        <taxon>Chitinophagales</taxon>
        <taxon>Chitinophagaceae</taxon>
        <taxon>Parafilimonas</taxon>
    </lineage>
</organism>
<reference evidence="4 5" key="1">
    <citation type="submission" date="2016-10" db="EMBL/GenBank/DDBJ databases">
        <authorList>
            <person name="de Groot N.N."/>
        </authorList>
    </citation>
    <scope>NUCLEOTIDE SEQUENCE [LARGE SCALE GENOMIC DNA]</scope>
    <source>
        <strain evidence="4 5">DSM 28286</strain>
    </source>
</reference>
<dbReference type="PROSITE" id="PS51387">
    <property type="entry name" value="FAD_PCMH"/>
    <property type="match status" value="1"/>
</dbReference>
<dbReference type="STRING" id="1465490.SAMN05444277_10489"/>
<dbReference type="InterPro" id="IPR036318">
    <property type="entry name" value="FAD-bd_PCMH-like_sf"/>
</dbReference>
<dbReference type="Gene3D" id="1.10.45.10">
    <property type="entry name" value="Vanillyl-alcohol Oxidase, Chain A, domain 4"/>
    <property type="match status" value="1"/>
</dbReference>
<dbReference type="OrthoDB" id="9800184at2"/>
<dbReference type="InterPro" id="IPR016171">
    <property type="entry name" value="Vanillyl_alc_oxidase_C-sub2"/>
</dbReference>
<gene>
    <name evidence="4" type="ORF">SAMN05444277_10489</name>
</gene>
<dbReference type="Gene3D" id="3.30.70.2520">
    <property type="match status" value="1"/>
</dbReference>
<dbReference type="GO" id="GO:0071949">
    <property type="term" value="F:FAD binding"/>
    <property type="evidence" value="ECO:0007669"/>
    <property type="project" value="InterPro"/>
</dbReference>
<dbReference type="InterPro" id="IPR016167">
    <property type="entry name" value="FAD-bd_PCMH_sub1"/>
</dbReference>
<dbReference type="InterPro" id="IPR016166">
    <property type="entry name" value="FAD-bd_PCMH"/>
</dbReference>
<dbReference type="Gene3D" id="3.30.70.2530">
    <property type="match status" value="1"/>
</dbReference>
<evidence type="ECO:0000313" key="4">
    <source>
        <dbReference type="EMBL" id="SFP99826.1"/>
    </source>
</evidence>
<accession>A0A1I5UYQ6</accession>
<dbReference type="Pfam" id="PF01565">
    <property type="entry name" value="FAD_binding_4"/>
    <property type="match status" value="1"/>
</dbReference>
<dbReference type="Proteomes" id="UP000199031">
    <property type="component" value="Unassembled WGS sequence"/>
</dbReference>
<keyword evidence="2" id="KW-0560">Oxidoreductase</keyword>
<dbReference type="PIRSF" id="PIRSF000136">
    <property type="entry name" value="LGO_GLO"/>
    <property type="match status" value="1"/>
</dbReference>
<dbReference type="InterPro" id="IPR007173">
    <property type="entry name" value="ALO_C"/>
</dbReference>
<dbReference type="PANTHER" id="PTHR43762:SF1">
    <property type="entry name" value="D-ARABINONO-1,4-LACTONE OXIDASE"/>
    <property type="match status" value="1"/>
</dbReference>
<dbReference type="GO" id="GO:0016020">
    <property type="term" value="C:membrane"/>
    <property type="evidence" value="ECO:0007669"/>
    <property type="project" value="InterPro"/>
</dbReference>
<keyword evidence="1" id="KW-0274">FAD</keyword>
<dbReference type="Pfam" id="PF04030">
    <property type="entry name" value="ALO"/>
    <property type="match status" value="1"/>
</dbReference>
<dbReference type="GO" id="GO:0080049">
    <property type="term" value="F:L-gulono-1,4-lactone dehydrogenase activity"/>
    <property type="evidence" value="ECO:0007669"/>
    <property type="project" value="TreeGrafter"/>
</dbReference>
<dbReference type="PANTHER" id="PTHR43762">
    <property type="entry name" value="L-GULONOLACTONE OXIDASE"/>
    <property type="match status" value="1"/>
</dbReference>
<dbReference type="InterPro" id="IPR006094">
    <property type="entry name" value="Oxid_FAD_bind_N"/>
</dbReference>
<dbReference type="Gene3D" id="3.30.465.10">
    <property type="match status" value="1"/>
</dbReference>
<dbReference type="RefSeq" id="WP_090657274.1">
    <property type="nucleotide sequence ID" value="NZ_FOXQ01000004.1"/>
</dbReference>
<evidence type="ECO:0000256" key="2">
    <source>
        <dbReference type="ARBA" id="ARBA00023002"/>
    </source>
</evidence>
<proteinExistence type="predicted"/>
<keyword evidence="5" id="KW-1185">Reference proteome</keyword>
<dbReference type="AlphaFoldDB" id="A0A1I5UYQ6"/>
<dbReference type="Gene3D" id="3.30.43.10">
    <property type="entry name" value="Uridine Diphospho-n-acetylenolpyruvylglucosamine Reductase, domain 2"/>
    <property type="match status" value="1"/>
</dbReference>
<evidence type="ECO:0000256" key="1">
    <source>
        <dbReference type="ARBA" id="ARBA00022827"/>
    </source>
</evidence>
<dbReference type="SUPFAM" id="SSF56176">
    <property type="entry name" value="FAD-binding/transporter-associated domain-like"/>
    <property type="match status" value="1"/>
</dbReference>
<protein>
    <submittedName>
        <fullName evidence="4">Xylitol oxidase</fullName>
    </submittedName>
</protein>
<dbReference type="EMBL" id="FOXQ01000004">
    <property type="protein sequence ID" value="SFP99826.1"/>
    <property type="molecule type" value="Genomic_DNA"/>
</dbReference>
<dbReference type="InterPro" id="IPR010031">
    <property type="entry name" value="FAD_lactone_oxidase-like"/>
</dbReference>
<evidence type="ECO:0000313" key="5">
    <source>
        <dbReference type="Proteomes" id="UP000199031"/>
    </source>
</evidence>
<feature type="domain" description="FAD-binding PCMH-type" evidence="3">
    <location>
        <begin position="15"/>
        <end position="181"/>
    </location>
</feature>